<keyword evidence="2" id="KW-1185">Reference proteome</keyword>
<comment type="caution">
    <text evidence="1">The sequence shown here is derived from an EMBL/GenBank/DDBJ whole genome shotgun (WGS) entry which is preliminary data.</text>
</comment>
<organism evidence="1 2">
    <name type="scientific">Salvia divinorum</name>
    <name type="common">Maria pastora</name>
    <name type="synonym">Diviner's sage</name>
    <dbReference type="NCBI Taxonomy" id="28513"/>
    <lineage>
        <taxon>Eukaryota</taxon>
        <taxon>Viridiplantae</taxon>
        <taxon>Streptophyta</taxon>
        <taxon>Embryophyta</taxon>
        <taxon>Tracheophyta</taxon>
        <taxon>Spermatophyta</taxon>
        <taxon>Magnoliopsida</taxon>
        <taxon>eudicotyledons</taxon>
        <taxon>Gunneridae</taxon>
        <taxon>Pentapetalae</taxon>
        <taxon>asterids</taxon>
        <taxon>lamiids</taxon>
        <taxon>Lamiales</taxon>
        <taxon>Lamiaceae</taxon>
        <taxon>Nepetoideae</taxon>
        <taxon>Mentheae</taxon>
        <taxon>Salviinae</taxon>
        <taxon>Salvia</taxon>
        <taxon>Salvia subgen. Calosphace</taxon>
    </lineage>
</organism>
<evidence type="ECO:0000313" key="2">
    <source>
        <dbReference type="Proteomes" id="UP001567538"/>
    </source>
</evidence>
<protein>
    <submittedName>
        <fullName evidence="1">Uncharacterized protein</fullName>
    </submittedName>
</protein>
<dbReference type="AlphaFoldDB" id="A0ABD1I2A6"/>
<sequence>MKLVLLMKVAQRYQTNNMRFGFYLNSSLLDINFHPKGLMRSLLWWFVQQIYTHTTKISEGTSTSGLVLLNSEQNQNDKYHFLVNPNLAKTLLQLDEFSYSFSFCACRSNFLGSIGLVEHAGTRWDKSLNKVFASEKIWTTVLMNSELVGTYTIDGKPEFKQLQMLFSGECLKQDKKDEVITITDTIVEAEIYVTTRLGKAHVHGQSSSVTAVSRRCCSCSTTALVASSPAALKVTRSAVVWSACSRQPDVRTKVAPPWLSRLAAAAGVLYPGQDWVKVWCMIMQI</sequence>
<reference evidence="1 2" key="1">
    <citation type="submission" date="2024-06" db="EMBL/GenBank/DDBJ databases">
        <title>A chromosome level genome sequence of Diviner's sage (Salvia divinorum).</title>
        <authorList>
            <person name="Ford S.A."/>
            <person name="Ro D.-K."/>
            <person name="Ness R.W."/>
            <person name="Phillips M.A."/>
        </authorList>
    </citation>
    <scope>NUCLEOTIDE SEQUENCE [LARGE SCALE GENOMIC DNA]</scope>
    <source>
        <strain evidence="1">SAF-2024a</strain>
        <tissue evidence="1">Leaf</tissue>
    </source>
</reference>
<accession>A0ABD1I2A6</accession>
<evidence type="ECO:0000313" key="1">
    <source>
        <dbReference type="EMBL" id="KAL1562527.1"/>
    </source>
</evidence>
<gene>
    <name evidence="1" type="ORF">AAHA92_05097</name>
</gene>
<name>A0ABD1I2A6_SALDI</name>
<dbReference type="EMBL" id="JBEAFC010000003">
    <property type="protein sequence ID" value="KAL1562527.1"/>
    <property type="molecule type" value="Genomic_DNA"/>
</dbReference>
<dbReference type="Proteomes" id="UP001567538">
    <property type="component" value="Unassembled WGS sequence"/>
</dbReference>
<proteinExistence type="predicted"/>